<dbReference type="GO" id="GO:0043139">
    <property type="term" value="F:5'-3' DNA helicase activity"/>
    <property type="evidence" value="ECO:0007669"/>
    <property type="project" value="UniProtKB-EC"/>
</dbReference>
<feature type="region of interest" description="Disordered" evidence="19">
    <location>
        <begin position="884"/>
        <end position="950"/>
    </location>
</feature>
<dbReference type="PANTHER" id="PTHR11472">
    <property type="entry name" value="DNA REPAIR DEAD HELICASE RAD3/XP-D SUBFAMILY MEMBER"/>
    <property type="match status" value="1"/>
</dbReference>
<evidence type="ECO:0000313" key="21">
    <source>
        <dbReference type="EMBL" id="KAK3101069.1"/>
    </source>
</evidence>
<dbReference type="NCBIfam" id="TIGR00604">
    <property type="entry name" value="rad3"/>
    <property type="match status" value="1"/>
</dbReference>
<evidence type="ECO:0000256" key="9">
    <source>
        <dbReference type="ARBA" id="ARBA00022806"/>
    </source>
</evidence>
<dbReference type="InterPro" id="IPR013020">
    <property type="entry name" value="Rad3/Chl1-like"/>
</dbReference>
<feature type="region of interest" description="Disordered" evidence="19">
    <location>
        <begin position="1270"/>
        <end position="1291"/>
    </location>
</feature>
<evidence type="ECO:0000256" key="10">
    <source>
        <dbReference type="ARBA" id="ARBA00022840"/>
    </source>
</evidence>
<dbReference type="GO" id="GO:1990918">
    <property type="term" value="P:double-strand break repair involved in meiotic recombination"/>
    <property type="evidence" value="ECO:0007669"/>
    <property type="project" value="TreeGrafter"/>
</dbReference>
<feature type="compositionally biased region" description="Basic and acidic residues" evidence="19">
    <location>
        <begin position="1270"/>
        <end position="1280"/>
    </location>
</feature>
<comment type="caution">
    <text evidence="21">The sequence shown here is derived from an EMBL/GenBank/DDBJ whole genome shotgun (WGS) entry which is preliminary data.</text>
</comment>
<keyword evidence="4" id="KW-0004">4Fe-4S</keyword>
<dbReference type="GO" id="GO:0046872">
    <property type="term" value="F:metal ion binding"/>
    <property type="evidence" value="ECO:0007669"/>
    <property type="project" value="UniProtKB-KW"/>
</dbReference>
<dbReference type="InterPro" id="IPR006554">
    <property type="entry name" value="Helicase-like_DEXD_c2"/>
</dbReference>
<evidence type="ECO:0000256" key="8">
    <source>
        <dbReference type="ARBA" id="ARBA00022801"/>
    </source>
</evidence>
<evidence type="ECO:0000256" key="1">
    <source>
        <dbReference type="ARBA" id="ARBA00001966"/>
    </source>
</evidence>
<keyword evidence="14" id="KW-0413">Isomerase</keyword>
<evidence type="ECO:0000256" key="16">
    <source>
        <dbReference type="ARBA" id="ARBA00044969"/>
    </source>
</evidence>
<reference evidence="21" key="1">
    <citation type="submission" date="2019-08" db="EMBL/GenBank/DDBJ databases">
        <title>The improved chromosome-level genome for the pearl oyster Pinctada fucata martensii using PacBio sequencing and Hi-C.</title>
        <authorList>
            <person name="Zheng Z."/>
        </authorList>
    </citation>
    <scope>NUCLEOTIDE SEQUENCE</scope>
    <source>
        <strain evidence="21">ZZ-2019</strain>
        <tissue evidence="21">Adductor muscle</tissue>
    </source>
</reference>
<dbReference type="InterPro" id="IPR014013">
    <property type="entry name" value="Helic_SF1/SF2_ATP-bd_DinG/Rad3"/>
</dbReference>
<evidence type="ECO:0000256" key="4">
    <source>
        <dbReference type="ARBA" id="ARBA00022485"/>
    </source>
</evidence>
<dbReference type="Gene3D" id="3.40.50.300">
    <property type="entry name" value="P-loop containing nucleotide triphosphate hydrolases"/>
    <property type="match status" value="3"/>
</dbReference>
<dbReference type="EMBL" id="VSWD01000005">
    <property type="protein sequence ID" value="KAK3101069.1"/>
    <property type="molecule type" value="Genomic_DNA"/>
</dbReference>
<dbReference type="InterPro" id="IPR014001">
    <property type="entry name" value="Helicase_ATP-bd"/>
</dbReference>
<evidence type="ECO:0000256" key="11">
    <source>
        <dbReference type="ARBA" id="ARBA00023004"/>
    </source>
</evidence>
<dbReference type="Pfam" id="PF13307">
    <property type="entry name" value="Helicase_C_2"/>
    <property type="match status" value="1"/>
</dbReference>
<keyword evidence="13" id="KW-0234">DNA repair</keyword>
<feature type="compositionally biased region" description="Polar residues" evidence="19">
    <location>
        <begin position="938"/>
        <end position="950"/>
    </location>
</feature>
<feature type="compositionally biased region" description="Polar residues" evidence="19">
    <location>
        <begin position="1152"/>
        <end position="1161"/>
    </location>
</feature>
<feature type="compositionally biased region" description="Polar residues" evidence="19">
    <location>
        <begin position="884"/>
        <end position="899"/>
    </location>
</feature>
<feature type="region of interest" description="Disordered" evidence="19">
    <location>
        <begin position="1059"/>
        <end position="1099"/>
    </location>
</feature>
<evidence type="ECO:0000313" key="22">
    <source>
        <dbReference type="Proteomes" id="UP001186944"/>
    </source>
</evidence>
<organism evidence="21 22">
    <name type="scientific">Pinctada imbricata</name>
    <name type="common">Atlantic pearl-oyster</name>
    <name type="synonym">Pinctada martensii</name>
    <dbReference type="NCBI Taxonomy" id="66713"/>
    <lineage>
        <taxon>Eukaryota</taxon>
        <taxon>Metazoa</taxon>
        <taxon>Spiralia</taxon>
        <taxon>Lophotrochozoa</taxon>
        <taxon>Mollusca</taxon>
        <taxon>Bivalvia</taxon>
        <taxon>Autobranchia</taxon>
        <taxon>Pteriomorphia</taxon>
        <taxon>Pterioida</taxon>
        <taxon>Pterioidea</taxon>
        <taxon>Pteriidae</taxon>
        <taxon>Pinctada</taxon>
    </lineage>
</organism>
<feature type="compositionally biased region" description="Low complexity" evidence="19">
    <location>
        <begin position="1086"/>
        <end position="1099"/>
    </location>
</feature>
<evidence type="ECO:0000256" key="15">
    <source>
        <dbReference type="ARBA" id="ARBA00023242"/>
    </source>
</evidence>
<dbReference type="InterPro" id="IPR027417">
    <property type="entry name" value="P-loop_NTPase"/>
</dbReference>
<dbReference type="GO" id="GO:0006289">
    <property type="term" value="P:nucleotide-excision repair"/>
    <property type="evidence" value="ECO:0007669"/>
    <property type="project" value="TreeGrafter"/>
</dbReference>
<evidence type="ECO:0000256" key="13">
    <source>
        <dbReference type="ARBA" id="ARBA00023204"/>
    </source>
</evidence>
<feature type="compositionally biased region" description="Polar residues" evidence="19">
    <location>
        <begin position="1059"/>
        <end position="1085"/>
    </location>
</feature>
<dbReference type="SMART" id="SM00491">
    <property type="entry name" value="HELICc2"/>
    <property type="match status" value="1"/>
</dbReference>
<evidence type="ECO:0000256" key="2">
    <source>
        <dbReference type="ARBA" id="ARBA00004123"/>
    </source>
</evidence>
<keyword evidence="12" id="KW-0411">Iron-sulfur</keyword>
<dbReference type="GO" id="GO:0051539">
    <property type="term" value="F:4 iron, 4 sulfur cluster binding"/>
    <property type="evidence" value="ECO:0007669"/>
    <property type="project" value="UniProtKB-KW"/>
</dbReference>
<keyword evidence="5" id="KW-0479">Metal-binding</keyword>
<dbReference type="PANTHER" id="PTHR11472:SF47">
    <property type="entry name" value="FANCONI ANEMIA GROUP J PROTEIN"/>
    <property type="match status" value="1"/>
</dbReference>
<sequence length="1549" mass="173965">MTTERRQMIHGVEVVFPCKPYPSQFSMMEKVIKGIERRQNCLLESPTGSGKSLALLCSALAWQTAELAKKEKEESTTEEKNVVCTCGKANNAADQSREESFDKTKELDKVKVTAESRSLVVDDDDDDFRDPGKQFRTPVQALIQFKQSVSFCRLLFQARKHVAVSYGEIHTDKSELSSTQEEEKCTCHCMEEKSSSRKVPKIYFGTRTHKQVAQITKELKKTAYRGARMTILAAREHTCIHPEVSKMKSKNDGCKELLDGPGCRFNDRVKKIIPSQLHLKSLGLSEAWDIEDLAALGKQHKVCPYFGSRSLKRDADIIFCPYNYLIDPVVRNAMEIHLKDQIVILDEAHNMEDSAREAASESIKEDQLQKAIGELDEMIRYDIKKAEHLRIRQLCSGLLKLILENLDSLQQMDYDNEYKHWSGFDIVARLDQIGAGPKHFPDIEKCYGKIMEDIGDREKIVRDMTGKEIKLSSATLQCLEHIFKTFFYLYKHDLKFVPDYRMAIVKSKVFVKHQDTDDTWLNPKQRGRGRGVTNQLTFQHALNFWCMNPGVAFSDFDICRCVVLTSGTLSPMSSFESELGVPFPIKLEASHVIEDKQVWVGAIGHGPNGSSLQCVYKTMETWTFQDELGALVLKVCLTVPNGVLCFLPSYNALDKFKDRWLRTGVWNKIQQRKRIIVEPRASVRVDFEEVMRQFYDTINNTSVDNEDEHYEDRDGALFIAVCRGKVSEGLDFTDDNARAVITVGIPFPNFKDVQVKLKREYNDAHRASRGLLSGSEWYEIQAFRALNQALGRCIRHRKDWGALILVDERFVKNSAKYCKGLSKWVRNKVLPFHDCQDAMTSIEKFTNSRMKDMPVVNPDTSFIPSTPSGADQKVKGLMDTPLTSTPHSKGETTPWNNLPTHPFFTPFKPNKPEKTPDTSVAKKTFQTEDKTKKPASYSLLSPTHVNQNPGYQNAVAQSQVVRPTIGSQNQLTIAVNQPQPTTISQKQTQVVVQNTMMKQVMDIINTPGVPKDKPYYIILNEGTPQRQMFLVEPPTATCSNDKNPQNVVGGRNGLVNHHQQQAGLTSPQQQSMLSPTHSQSLLLNTSSSPMDISSESSNIASSSVLQQSSSVNSATKKSLGDNKFYKFHQKNTECSTPKVKQEPSASEHVAERSQTPVLFNNTEEDGTQVKDNSDKTCGKETVDGKSKVSVDANKIESRKPLFKLKKTVGSASKSLDNSQEDDSEKDFKTSKSSRIKSALSRFARKETKEAEESFTDNNVANTSDIVNEKRASKCEVKEEPEVGIPDPPQMLDINDSIVKQEEEGDGNDEVETLRTRRGARGVKRRQQANTRQKSKRACGVDFLDGIDDTKENKVTESSSLKCAACGKILVHILSEHEKRRRYPSFLKSISNKRNAEVIYCSNLSMKGTGLKAVSTCHNGVRLDSTWEADTACCIQYVQCQHCVTSNDKAAIVGARIVATGANPGEFKEGQLPKDHQTCLIGGRTIMILKVRVTALKGSPDLSNIGGRTIMILKVRVTALKGSPDLSNRRKNHNDIKGQGYSSQRITRLV</sequence>
<evidence type="ECO:0000256" key="18">
    <source>
        <dbReference type="ARBA" id="ARBA00082714"/>
    </source>
</evidence>
<dbReference type="Proteomes" id="UP001186944">
    <property type="component" value="Unassembled WGS sequence"/>
</dbReference>
<protein>
    <recommendedName>
        <fullName evidence="16">DNA 5'-3' helicase</fullName>
        <ecNumber evidence="16">5.6.2.3</ecNumber>
    </recommendedName>
    <alternativeName>
        <fullName evidence="18">DNA 5'-3' helicase FANCJ</fullName>
    </alternativeName>
</protein>
<keyword evidence="7" id="KW-0227">DNA damage</keyword>
<dbReference type="SMART" id="SM00487">
    <property type="entry name" value="DEXDc"/>
    <property type="match status" value="1"/>
</dbReference>
<dbReference type="GO" id="GO:0003677">
    <property type="term" value="F:DNA binding"/>
    <property type="evidence" value="ECO:0007669"/>
    <property type="project" value="InterPro"/>
</dbReference>
<dbReference type="InterPro" id="IPR006555">
    <property type="entry name" value="ATP-dep_Helicase_C"/>
</dbReference>
<keyword evidence="10" id="KW-0067">ATP-binding</keyword>
<gene>
    <name evidence="21" type="ORF">FSP39_000727</name>
</gene>
<evidence type="ECO:0000256" key="6">
    <source>
        <dbReference type="ARBA" id="ARBA00022741"/>
    </source>
</evidence>
<dbReference type="CDD" id="cd18788">
    <property type="entry name" value="SF2_C_XPD"/>
    <property type="match status" value="1"/>
</dbReference>
<evidence type="ECO:0000256" key="12">
    <source>
        <dbReference type="ARBA" id="ARBA00023014"/>
    </source>
</evidence>
<proteinExistence type="inferred from homology"/>
<evidence type="ECO:0000256" key="19">
    <source>
        <dbReference type="SAM" id="MobiDB-lite"/>
    </source>
</evidence>
<keyword evidence="9" id="KW-0347">Helicase</keyword>
<feature type="region of interest" description="Disordered" evidence="19">
    <location>
        <begin position="1206"/>
        <end position="1234"/>
    </location>
</feature>
<feature type="region of interest" description="Disordered" evidence="19">
    <location>
        <begin position="1522"/>
        <end position="1549"/>
    </location>
</feature>
<dbReference type="SMART" id="SM00488">
    <property type="entry name" value="DEXDc2"/>
    <property type="match status" value="1"/>
</dbReference>
<name>A0AA89C4N2_PINIB</name>
<keyword evidence="22" id="KW-1185">Reference proteome</keyword>
<dbReference type="GO" id="GO:0005524">
    <property type="term" value="F:ATP binding"/>
    <property type="evidence" value="ECO:0007669"/>
    <property type="project" value="UniProtKB-KW"/>
</dbReference>
<evidence type="ECO:0000256" key="14">
    <source>
        <dbReference type="ARBA" id="ARBA00023235"/>
    </source>
</evidence>
<feature type="compositionally biased region" description="Polar residues" evidence="19">
    <location>
        <begin position="1539"/>
        <end position="1549"/>
    </location>
</feature>
<comment type="cofactor">
    <cofactor evidence="1">
        <name>[4Fe-4S] cluster</name>
        <dbReference type="ChEBI" id="CHEBI:49883"/>
    </cofactor>
</comment>
<keyword evidence="6" id="KW-0547">Nucleotide-binding</keyword>
<dbReference type="GO" id="GO:0005634">
    <property type="term" value="C:nucleus"/>
    <property type="evidence" value="ECO:0007669"/>
    <property type="project" value="UniProtKB-SubCell"/>
</dbReference>
<dbReference type="InterPro" id="IPR045028">
    <property type="entry name" value="DinG/Rad3-like"/>
</dbReference>
<dbReference type="FunFam" id="3.40.50.300:FF:000731">
    <property type="entry name" value="Fanconi anemia group J protein homolog"/>
    <property type="match status" value="1"/>
</dbReference>
<evidence type="ECO:0000256" key="17">
    <source>
        <dbReference type="ARBA" id="ARBA00048954"/>
    </source>
</evidence>
<feature type="compositionally biased region" description="Basic and acidic residues" evidence="19">
    <location>
        <begin position="1167"/>
        <end position="1181"/>
    </location>
</feature>
<comment type="subcellular location">
    <subcellularLocation>
        <location evidence="2">Nucleus</location>
    </subcellularLocation>
</comment>
<dbReference type="PROSITE" id="PS51193">
    <property type="entry name" value="HELICASE_ATP_BIND_2"/>
    <property type="match status" value="1"/>
</dbReference>
<comment type="similarity">
    <text evidence="3">Belongs to the DEAD box helicase family. DEAH subfamily.</text>
</comment>
<evidence type="ECO:0000256" key="5">
    <source>
        <dbReference type="ARBA" id="ARBA00022723"/>
    </source>
</evidence>
<keyword evidence="8" id="KW-0378">Hydrolase</keyword>
<keyword evidence="15" id="KW-0539">Nucleus</keyword>
<accession>A0AA89C4N2</accession>
<evidence type="ECO:0000256" key="3">
    <source>
        <dbReference type="ARBA" id="ARBA00008792"/>
    </source>
</evidence>
<feature type="domain" description="Helicase ATP-binding" evidence="20">
    <location>
        <begin position="10"/>
        <end position="395"/>
    </location>
</feature>
<comment type="catalytic activity">
    <reaction evidence="17">
        <text>ATP + H2O = ADP + phosphate + H(+)</text>
        <dbReference type="Rhea" id="RHEA:13065"/>
        <dbReference type="ChEBI" id="CHEBI:15377"/>
        <dbReference type="ChEBI" id="CHEBI:15378"/>
        <dbReference type="ChEBI" id="CHEBI:30616"/>
        <dbReference type="ChEBI" id="CHEBI:43474"/>
        <dbReference type="ChEBI" id="CHEBI:456216"/>
        <dbReference type="EC" id="5.6.2.3"/>
    </reaction>
</comment>
<evidence type="ECO:0000259" key="20">
    <source>
        <dbReference type="PROSITE" id="PS51193"/>
    </source>
</evidence>
<feature type="region of interest" description="Disordered" evidence="19">
    <location>
        <begin position="1133"/>
        <end position="1181"/>
    </location>
</feature>
<dbReference type="Pfam" id="PF06733">
    <property type="entry name" value="DEAD_2"/>
    <property type="match status" value="1"/>
</dbReference>
<evidence type="ECO:0000256" key="7">
    <source>
        <dbReference type="ARBA" id="ARBA00022763"/>
    </source>
</evidence>
<dbReference type="SUPFAM" id="SSF52540">
    <property type="entry name" value="P-loop containing nucleoside triphosphate hydrolases"/>
    <property type="match status" value="1"/>
</dbReference>
<dbReference type="GO" id="GO:0016818">
    <property type="term" value="F:hydrolase activity, acting on acid anhydrides, in phosphorus-containing anhydrides"/>
    <property type="evidence" value="ECO:0007669"/>
    <property type="project" value="InterPro"/>
</dbReference>
<keyword evidence="11" id="KW-0408">Iron</keyword>
<dbReference type="EC" id="5.6.2.3" evidence="16"/>
<dbReference type="InterPro" id="IPR010614">
    <property type="entry name" value="RAD3-like_helicase_DEAD"/>
</dbReference>